<evidence type="ECO:0000313" key="2">
    <source>
        <dbReference type="WBParaSite" id="PTRK_0001777300.1"/>
    </source>
</evidence>
<reference evidence="2" key="1">
    <citation type="submission" date="2017-02" db="UniProtKB">
        <authorList>
            <consortium name="WormBaseParasite"/>
        </authorList>
    </citation>
    <scope>IDENTIFICATION</scope>
</reference>
<sequence length="140" mass="15752">MRSTTPSVRLPIQSSLQETPRNRDALFNDLGIEKAVFDRCVTVGNESGITRYRRVSRRQLDQIRAREGQGEPRLAAFPLKCDRGDWWNKVVHDRGGLGDQALGGGGHPTAYDQVRGQVRVVHVYAKARKGEAKRCEPRDL</sequence>
<keyword evidence="1" id="KW-1185">Reference proteome</keyword>
<dbReference type="WBParaSite" id="PTRK_0001777300.1">
    <property type="protein sequence ID" value="PTRK_0001777300.1"/>
    <property type="gene ID" value="PTRK_0001777300"/>
</dbReference>
<dbReference type="Proteomes" id="UP000038045">
    <property type="component" value="Unplaced"/>
</dbReference>
<proteinExistence type="predicted"/>
<organism evidence="1 2">
    <name type="scientific">Parastrongyloides trichosuri</name>
    <name type="common">Possum-specific nematode worm</name>
    <dbReference type="NCBI Taxonomy" id="131310"/>
    <lineage>
        <taxon>Eukaryota</taxon>
        <taxon>Metazoa</taxon>
        <taxon>Ecdysozoa</taxon>
        <taxon>Nematoda</taxon>
        <taxon>Chromadorea</taxon>
        <taxon>Rhabditida</taxon>
        <taxon>Tylenchina</taxon>
        <taxon>Panagrolaimomorpha</taxon>
        <taxon>Strongyloidoidea</taxon>
        <taxon>Strongyloididae</taxon>
        <taxon>Parastrongyloides</taxon>
    </lineage>
</organism>
<evidence type="ECO:0000313" key="1">
    <source>
        <dbReference type="Proteomes" id="UP000038045"/>
    </source>
</evidence>
<accession>A0A0N5A6X9</accession>
<dbReference type="AlphaFoldDB" id="A0A0N5A6X9"/>
<protein>
    <submittedName>
        <fullName evidence="2">Integrase</fullName>
    </submittedName>
</protein>
<name>A0A0N5A6X9_PARTI</name>